<gene>
    <name evidence="2" type="ORF">KSZ_07090</name>
</gene>
<proteinExistence type="predicted"/>
<keyword evidence="1" id="KW-1133">Transmembrane helix</keyword>
<dbReference type="RefSeq" id="WP_201360349.1">
    <property type="nucleotide sequence ID" value="NZ_BNJJ01000002.1"/>
</dbReference>
<evidence type="ECO:0000313" key="3">
    <source>
        <dbReference type="Proteomes" id="UP000635565"/>
    </source>
</evidence>
<keyword evidence="3" id="KW-1185">Reference proteome</keyword>
<evidence type="ECO:0000313" key="2">
    <source>
        <dbReference type="EMBL" id="GHO82703.1"/>
    </source>
</evidence>
<feature type="transmembrane region" description="Helical" evidence="1">
    <location>
        <begin position="12"/>
        <end position="34"/>
    </location>
</feature>
<reference evidence="2 3" key="1">
    <citation type="journal article" date="2021" name="Int. J. Syst. Evol. Microbiol.">
        <title>Reticulibacter mediterranei gen. nov., sp. nov., within the new family Reticulibacteraceae fam. nov., and Ktedonospora formicarum gen. nov., sp. nov., Ktedonobacter robiniae sp. nov., Dictyobacter formicarum sp. nov. and Dictyobacter arantiisoli sp. nov., belonging to the class Ktedonobacteria.</title>
        <authorList>
            <person name="Yabe S."/>
            <person name="Zheng Y."/>
            <person name="Wang C.M."/>
            <person name="Sakai Y."/>
            <person name="Abe K."/>
            <person name="Yokota A."/>
            <person name="Donadio S."/>
            <person name="Cavaletti L."/>
            <person name="Monciardini P."/>
        </authorList>
    </citation>
    <scope>NUCLEOTIDE SEQUENCE [LARGE SCALE GENOMIC DNA]</scope>
    <source>
        <strain evidence="2 3">SOSP1-9</strain>
    </source>
</reference>
<protein>
    <submittedName>
        <fullName evidence="2">Uncharacterized protein</fullName>
    </submittedName>
</protein>
<keyword evidence="1" id="KW-0472">Membrane</keyword>
<keyword evidence="1" id="KW-0812">Transmembrane</keyword>
<name>A0ABQ3VAM1_9CHLR</name>
<feature type="transmembrane region" description="Helical" evidence="1">
    <location>
        <begin position="96"/>
        <end position="118"/>
    </location>
</feature>
<dbReference type="EMBL" id="BNJJ01000002">
    <property type="protein sequence ID" value="GHO82703.1"/>
    <property type="molecule type" value="Genomic_DNA"/>
</dbReference>
<evidence type="ECO:0000256" key="1">
    <source>
        <dbReference type="SAM" id="Phobius"/>
    </source>
</evidence>
<organism evidence="2 3">
    <name type="scientific">Dictyobacter formicarum</name>
    <dbReference type="NCBI Taxonomy" id="2778368"/>
    <lineage>
        <taxon>Bacteria</taxon>
        <taxon>Bacillati</taxon>
        <taxon>Chloroflexota</taxon>
        <taxon>Ktedonobacteria</taxon>
        <taxon>Ktedonobacterales</taxon>
        <taxon>Dictyobacteraceae</taxon>
        <taxon>Dictyobacter</taxon>
    </lineage>
</organism>
<feature type="transmembrane region" description="Helical" evidence="1">
    <location>
        <begin position="40"/>
        <end position="63"/>
    </location>
</feature>
<sequence length="126" mass="14095">MIKRERVLFKIAWVSLAITGVAILVFGLIVTAWPASSDPLSLRAIGVALIGMGLFGVVITVIAYRRRERWAWFTLWYYPIFWIAHLLGGLPPGQEHIHQIVFIVLSLAGLLLPVGEFFPRGVSQRA</sequence>
<dbReference type="Proteomes" id="UP000635565">
    <property type="component" value="Unassembled WGS sequence"/>
</dbReference>
<feature type="transmembrane region" description="Helical" evidence="1">
    <location>
        <begin position="70"/>
        <end position="90"/>
    </location>
</feature>
<comment type="caution">
    <text evidence="2">The sequence shown here is derived from an EMBL/GenBank/DDBJ whole genome shotgun (WGS) entry which is preliminary data.</text>
</comment>
<accession>A0ABQ3VAM1</accession>